<dbReference type="InterPro" id="IPR029006">
    <property type="entry name" value="ADF-H/Gelsolin-like_dom_sf"/>
</dbReference>
<evidence type="ECO:0000313" key="3">
    <source>
        <dbReference type="EMBL" id="KAK7089217.1"/>
    </source>
</evidence>
<dbReference type="Gene3D" id="3.40.20.10">
    <property type="entry name" value="Severin"/>
    <property type="match status" value="2"/>
</dbReference>
<dbReference type="InterPro" id="IPR007123">
    <property type="entry name" value="Gelsolin-like_dom"/>
</dbReference>
<dbReference type="SMART" id="SM00262">
    <property type="entry name" value="GEL"/>
    <property type="match status" value="2"/>
</dbReference>
<dbReference type="PANTHER" id="PTHR11977:SF123">
    <property type="entry name" value="GELSOLIN"/>
    <property type="match status" value="1"/>
</dbReference>
<dbReference type="CDD" id="cd11289">
    <property type="entry name" value="gelsolin_S2_like"/>
    <property type="match status" value="1"/>
</dbReference>
<dbReference type="AlphaFoldDB" id="A0AAN9ALS4"/>
<dbReference type="GO" id="GO:0051016">
    <property type="term" value="P:barbed-end actin filament capping"/>
    <property type="evidence" value="ECO:0007669"/>
    <property type="project" value="TreeGrafter"/>
</dbReference>
<dbReference type="GO" id="GO:0051014">
    <property type="term" value="P:actin filament severing"/>
    <property type="evidence" value="ECO:0007669"/>
    <property type="project" value="TreeGrafter"/>
</dbReference>
<dbReference type="GO" id="GO:0015629">
    <property type="term" value="C:actin cytoskeleton"/>
    <property type="evidence" value="ECO:0007669"/>
    <property type="project" value="TreeGrafter"/>
</dbReference>
<dbReference type="PRINTS" id="PR00597">
    <property type="entry name" value="GELSOLIN"/>
</dbReference>
<keyword evidence="1" id="KW-0677">Repeat</keyword>
<feature type="domain" description="Gelsolin-like" evidence="2">
    <location>
        <begin position="147"/>
        <end position="208"/>
    </location>
</feature>
<dbReference type="GO" id="GO:0051015">
    <property type="term" value="F:actin filament binding"/>
    <property type="evidence" value="ECO:0007669"/>
    <property type="project" value="InterPro"/>
</dbReference>
<dbReference type="Proteomes" id="UP001374579">
    <property type="component" value="Unassembled WGS sequence"/>
</dbReference>
<feature type="domain" description="Gelsolin-like" evidence="2">
    <location>
        <begin position="27"/>
        <end position="109"/>
    </location>
</feature>
<reference evidence="3 4" key="1">
    <citation type="submission" date="2024-02" db="EMBL/GenBank/DDBJ databases">
        <title>Chromosome-scale genome assembly of the rough periwinkle Littorina saxatilis.</title>
        <authorList>
            <person name="De Jode A."/>
            <person name="Faria R."/>
            <person name="Formenti G."/>
            <person name="Sims Y."/>
            <person name="Smith T.P."/>
            <person name="Tracey A."/>
            <person name="Wood J.M.D."/>
            <person name="Zagrodzka Z.B."/>
            <person name="Johannesson K."/>
            <person name="Butlin R.K."/>
            <person name="Leder E.H."/>
        </authorList>
    </citation>
    <scope>NUCLEOTIDE SEQUENCE [LARGE SCALE GENOMIC DNA]</scope>
    <source>
        <strain evidence="3">Snail1</strain>
        <tissue evidence="3">Muscle</tissue>
    </source>
</reference>
<proteinExistence type="predicted"/>
<keyword evidence="4" id="KW-1185">Reference proteome</keyword>
<dbReference type="Pfam" id="PF00626">
    <property type="entry name" value="Gelsolin"/>
    <property type="match status" value="2"/>
</dbReference>
<protein>
    <recommendedName>
        <fullName evidence="2">Gelsolin-like domain-containing protein</fullName>
    </recommendedName>
</protein>
<evidence type="ECO:0000313" key="4">
    <source>
        <dbReference type="Proteomes" id="UP001374579"/>
    </source>
</evidence>
<dbReference type="PANTHER" id="PTHR11977">
    <property type="entry name" value="VILLIN"/>
    <property type="match status" value="1"/>
</dbReference>
<organism evidence="3 4">
    <name type="scientific">Littorina saxatilis</name>
    <dbReference type="NCBI Taxonomy" id="31220"/>
    <lineage>
        <taxon>Eukaryota</taxon>
        <taxon>Metazoa</taxon>
        <taxon>Spiralia</taxon>
        <taxon>Lophotrochozoa</taxon>
        <taxon>Mollusca</taxon>
        <taxon>Gastropoda</taxon>
        <taxon>Caenogastropoda</taxon>
        <taxon>Littorinimorpha</taxon>
        <taxon>Littorinoidea</taxon>
        <taxon>Littorinidae</taxon>
        <taxon>Littorina</taxon>
    </lineage>
</organism>
<gene>
    <name evidence="3" type="ORF">V1264_024621</name>
</gene>
<dbReference type="InterPro" id="IPR007122">
    <property type="entry name" value="Villin/Gelsolin"/>
</dbReference>
<accession>A0AAN9ALS4</accession>
<sequence length="215" mass="24276">MGFGVDEAFEDAGKTPGMEIWRIEKLKVVKQDPETHGNFYSGDSYILLVTKQPPNTSRLEWDIHFWLGKDTSQDEKGIAAYKTVELDDALGGGPVQHREVQDHESKKFLSYFKSGIRYLDGGVDSGFKKVERDKYETRLMHIKGKRNIRVRQVECHCSSLNKGDVFILDCGLVIYVWVGPNSSKIERIKGAEVAKRINDEERGGRAAVKIIGKSV</sequence>
<name>A0AAN9ALS4_9CAEN</name>
<dbReference type="SUPFAM" id="SSF55753">
    <property type="entry name" value="Actin depolymerizing proteins"/>
    <property type="match status" value="2"/>
</dbReference>
<dbReference type="GO" id="GO:0005737">
    <property type="term" value="C:cytoplasm"/>
    <property type="evidence" value="ECO:0007669"/>
    <property type="project" value="TreeGrafter"/>
</dbReference>
<evidence type="ECO:0000256" key="1">
    <source>
        <dbReference type="ARBA" id="ARBA00022737"/>
    </source>
</evidence>
<dbReference type="GO" id="GO:0005546">
    <property type="term" value="F:phosphatidylinositol-4,5-bisphosphate binding"/>
    <property type="evidence" value="ECO:0007669"/>
    <property type="project" value="TreeGrafter"/>
</dbReference>
<dbReference type="CDD" id="cd11290">
    <property type="entry name" value="gelsolin_S1_like"/>
    <property type="match status" value="1"/>
</dbReference>
<dbReference type="GO" id="GO:0008154">
    <property type="term" value="P:actin polymerization or depolymerization"/>
    <property type="evidence" value="ECO:0007669"/>
    <property type="project" value="TreeGrafter"/>
</dbReference>
<comment type="caution">
    <text evidence="3">The sequence shown here is derived from an EMBL/GenBank/DDBJ whole genome shotgun (WGS) entry which is preliminary data.</text>
</comment>
<evidence type="ECO:0000259" key="2">
    <source>
        <dbReference type="Pfam" id="PF00626"/>
    </source>
</evidence>
<dbReference type="EMBL" id="JBAMIC010002523">
    <property type="protein sequence ID" value="KAK7089217.1"/>
    <property type="molecule type" value="Genomic_DNA"/>
</dbReference>
<dbReference type="FunFam" id="3.40.20.10:FF:000002">
    <property type="entry name" value="Gelsolin"/>
    <property type="match status" value="1"/>
</dbReference>